<keyword evidence="1" id="KW-1133">Transmembrane helix</keyword>
<dbReference type="RefSeq" id="WP_278331825.1">
    <property type="nucleotide sequence ID" value="NZ_FQXL01000030.1"/>
</dbReference>
<comment type="caution">
    <text evidence="2">The sequence shown here is derived from an EMBL/GenBank/DDBJ whole genome shotgun (WGS) entry which is preliminary data.</text>
</comment>
<dbReference type="Proteomes" id="UP000076603">
    <property type="component" value="Unassembled WGS sequence"/>
</dbReference>
<proteinExistence type="predicted"/>
<dbReference type="PATRIC" id="fig|1121326.3.peg.5844"/>
<accession>A0A161W161</accession>
<feature type="transmembrane region" description="Helical" evidence="1">
    <location>
        <begin position="6"/>
        <end position="30"/>
    </location>
</feature>
<sequence>MLQYKMILINYIISFAAGFLCCSVGVGYALKNGYLKINKKD</sequence>
<keyword evidence="1" id="KW-0812">Transmembrane</keyword>
<organism evidence="2 3">
    <name type="scientific">Clostridium magnum DSM 2767</name>
    <dbReference type="NCBI Taxonomy" id="1121326"/>
    <lineage>
        <taxon>Bacteria</taxon>
        <taxon>Bacillati</taxon>
        <taxon>Bacillota</taxon>
        <taxon>Clostridia</taxon>
        <taxon>Eubacteriales</taxon>
        <taxon>Clostridiaceae</taxon>
        <taxon>Clostridium</taxon>
    </lineage>
</organism>
<name>A0A161W161_9CLOT</name>
<reference evidence="2 3" key="1">
    <citation type="submission" date="2016-04" db="EMBL/GenBank/DDBJ databases">
        <title>Genome sequence of Clostridium magnum DSM 2767.</title>
        <authorList>
            <person name="Poehlein A."/>
            <person name="Uhlig R."/>
            <person name="Fischer R."/>
            <person name="Bahl H."/>
            <person name="Daniel R."/>
        </authorList>
    </citation>
    <scope>NUCLEOTIDE SEQUENCE [LARGE SCALE GENOMIC DNA]</scope>
    <source>
        <strain evidence="2 3">DSM 2767</strain>
    </source>
</reference>
<evidence type="ECO:0000256" key="1">
    <source>
        <dbReference type="SAM" id="Phobius"/>
    </source>
</evidence>
<keyword evidence="3" id="KW-1185">Reference proteome</keyword>
<evidence type="ECO:0000313" key="3">
    <source>
        <dbReference type="Proteomes" id="UP000076603"/>
    </source>
</evidence>
<keyword evidence="1" id="KW-0472">Membrane</keyword>
<dbReference type="EMBL" id="LWAE01000013">
    <property type="protein sequence ID" value="KZL88880.1"/>
    <property type="molecule type" value="Genomic_DNA"/>
</dbReference>
<gene>
    <name evidence="2" type="ORF">CLMAG_57840</name>
</gene>
<protein>
    <submittedName>
        <fullName evidence="2">Uncharacterized protein</fullName>
    </submittedName>
</protein>
<evidence type="ECO:0000313" key="2">
    <source>
        <dbReference type="EMBL" id="KZL88880.1"/>
    </source>
</evidence>
<dbReference type="AlphaFoldDB" id="A0A161W161"/>